<dbReference type="OrthoDB" id="301841at2759"/>
<name>I7LU12_TETTS</name>
<dbReference type="PANTHER" id="PTHR46723:SF1">
    <property type="entry name" value="LEUCINE-RICH REPEAT AND IQ DOMAIN-CONTAINING PROTEIN 3"/>
    <property type="match status" value="1"/>
</dbReference>
<feature type="region of interest" description="Disordered" evidence="1">
    <location>
        <begin position="1204"/>
        <end position="1238"/>
    </location>
</feature>
<dbReference type="Pfam" id="PF00612">
    <property type="entry name" value="IQ"/>
    <property type="match status" value="1"/>
</dbReference>
<accession>I7LU12</accession>
<dbReference type="PROSITE" id="PS51450">
    <property type="entry name" value="LRR"/>
    <property type="match status" value="1"/>
</dbReference>
<dbReference type="GeneID" id="7832533"/>
<evidence type="ECO:0000313" key="3">
    <source>
        <dbReference type="Proteomes" id="UP000009168"/>
    </source>
</evidence>
<dbReference type="InParanoid" id="I7LU12"/>
<dbReference type="InterPro" id="IPR000048">
    <property type="entry name" value="IQ_motif_EF-hand-BS"/>
</dbReference>
<dbReference type="InterPro" id="IPR052859">
    <property type="entry name" value="LRR-IQ_domain_protein"/>
</dbReference>
<dbReference type="Pfam" id="PF14580">
    <property type="entry name" value="LRR_9"/>
    <property type="match status" value="1"/>
</dbReference>
<dbReference type="PROSITE" id="PS50096">
    <property type="entry name" value="IQ"/>
    <property type="match status" value="1"/>
</dbReference>
<dbReference type="KEGG" id="tet:TTHERM_00540160"/>
<feature type="region of interest" description="Disordered" evidence="1">
    <location>
        <begin position="329"/>
        <end position="352"/>
    </location>
</feature>
<feature type="compositionally biased region" description="Low complexity" evidence="1">
    <location>
        <begin position="342"/>
        <end position="352"/>
    </location>
</feature>
<sequence>MSLNKNIDSLQEGNVTIQKTNVLASRIQEPLKLKILILQGTEIMVKELENIKQCSNLIKLDISSNKIQSFPKNVSFKNLTSLKLLYLHNNLIDDAESLYKVFEIPNLMYLTIFNNPLSTKWSLRHFVVNSMPKLFALDFNAISDEERMEMISKTDRFYALSPSTKINWPLISIPSETVLQDDDYLLLMREEIKIIIKKYSENSPVVIIQRIWRGYVCRKQLKSKLKTAEDRLQMSLRVSQHWKKHTMRKLTLKTLLQERGKEYLLYEKKSYQFHRSLDMLKKLFRDYLHRFRIKKQMQMAARIILKAFKKMKQFLNSYQQVLFPQPALPQSSTKSNQMTPANKFQSSQYKQNQKNSNLNMQIQNSDNNNNNLQPNQIIIYFHRDQVREFSKIFNDCYKYIQNQDQAQSIYEDIKKNLFSKYVKKAEKVLGFRVIESQESKNHIYYSKYPFNALMRPSLRSKVLFTKTDQKYYEMQYHPFFNRFHSYISLPNMDRELKKQIMTEKDWEKFNYLCNKLRRFQQKEYECLMEFQCPDPSIATAFTKQVISYNYIAFHGSEEESQNQVRDLYKEQEDQLRNKNRSNELEETNFLTSVADQAEQILPKNQESLQQKKNQKKPLFLVFFKNYLIQVSAAVKIQKIWRYHKSKPQQIQVFAIIQQKRACSKLQHWFRNIKWYHKRSFYSQLSYYVHQQINTNTLFLHYSTYEELPKIYQKTLQKKTLTFKEQDNMIQYSPLKGTARLTWNFDNQEQQKFIELQKRIFPKWLKLTADSNTKEMSDEEYCGDIMHLIHVSTKIGLLQIGGMKYLKIEFASLQEAKYRAAALALITYRFRNNGYFIKLFTYSQISNYTFILSEETELKATYDINLKYDQNRCLAKEEKSINNPNSLFLSSQNKIEFNSKASKICQMSQVESLVTYKETMIPLLQKKSTQKLSNTKKQKPLQKLEQEFNLFYNDQIYIYKPQNNQVLLSGKNLNEQIKVQIEAQNIELPNKRGLPQLQNENFDFSKRGLPVTTNDTSTKYAKSEFDSTVISFYKGNQVNPLSTSHSRYRSKPLLDNSLNNIVTDVTLLKDQQRCLSRDFQVLLKEREEQSIIAKQKGIQDSKKRSYLIKEIKNMDKLIHQNEQKEITNIEKKNREFTKEVNMKIDIEQKLQRVEILKQIGMQTKSEEMWVQNFNRSQNYLVRQMTQMNKKKAQDDLIKRNVEKANKVREKKLLGTSQQNRTQSSHHRNRTESSFCSSSSNQNNFMLASFQDFENQQRGKIASRGGDRTTSLQPAQNQQQQNPSLVQLGVYQNAKPPSNNKKNVKRLNTSSDVMYRTTTNASNPLDTITGLNTEPNEIQNIISLESTFYGMNQVYNKNQKLFTEGDEKSLGIHTSNSKNSKKITLKRSLDKGLKTQTQFNNKIVHAVFPEEFYPISTGSNQIKLNIQNF</sequence>
<feature type="compositionally biased region" description="Polar residues" evidence="1">
    <location>
        <begin position="329"/>
        <end position="340"/>
    </location>
</feature>
<dbReference type="SUPFAM" id="SSF52075">
    <property type="entry name" value="Outer arm dynein light chain 1"/>
    <property type="match status" value="1"/>
</dbReference>
<gene>
    <name evidence="2" type="ORF">TTHERM_00540160</name>
</gene>
<dbReference type="Proteomes" id="UP000009168">
    <property type="component" value="Unassembled WGS sequence"/>
</dbReference>
<dbReference type="InterPro" id="IPR032675">
    <property type="entry name" value="LRR_dom_sf"/>
</dbReference>
<evidence type="ECO:0000256" key="1">
    <source>
        <dbReference type="SAM" id="MobiDB-lite"/>
    </source>
</evidence>
<protein>
    <submittedName>
        <fullName evidence="2">LRR and IQ domain protein, putative</fullName>
    </submittedName>
</protein>
<feature type="compositionally biased region" description="Low complexity" evidence="1">
    <location>
        <begin position="1269"/>
        <end position="1280"/>
    </location>
</feature>
<dbReference type="Gene3D" id="3.80.10.10">
    <property type="entry name" value="Ribonuclease Inhibitor"/>
    <property type="match status" value="1"/>
</dbReference>
<organism evidence="2 3">
    <name type="scientific">Tetrahymena thermophila (strain SB210)</name>
    <dbReference type="NCBI Taxonomy" id="312017"/>
    <lineage>
        <taxon>Eukaryota</taxon>
        <taxon>Sar</taxon>
        <taxon>Alveolata</taxon>
        <taxon>Ciliophora</taxon>
        <taxon>Intramacronucleata</taxon>
        <taxon>Oligohymenophorea</taxon>
        <taxon>Hymenostomatida</taxon>
        <taxon>Tetrahymenina</taxon>
        <taxon>Tetrahymenidae</taxon>
        <taxon>Tetrahymena</taxon>
    </lineage>
</organism>
<dbReference type="CDD" id="cd23767">
    <property type="entry name" value="IQCD"/>
    <property type="match status" value="1"/>
</dbReference>
<proteinExistence type="predicted"/>
<dbReference type="STRING" id="312017.I7LU12"/>
<evidence type="ECO:0000313" key="2">
    <source>
        <dbReference type="EMBL" id="EAR87696.2"/>
    </source>
</evidence>
<dbReference type="RefSeq" id="XP_001007941.2">
    <property type="nucleotide sequence ID" value="XM_001007941.2"/>
</dbReference>
<dbReference type="EMBL" id="GG662849">
    <property type="protein sequence ID" value="EAR87696.2"/>
    <property type="molecule type" value="Genomic_DNA"/>
</dbReference>
<dbReference type="PANTHER" id="PTHR46723">
    <property type="entry name" value="LEUCINE-RICH REPEAT AND IQ DOMAIN-CONTAINING PROTEIN 3"/>
    <property type="match status" value="1"/>
</dbReference>
<feature type="region of interest" description="Disordered" evidence="1">
    <location>
        <begin position="1254"/>
        <end position="1280"/>
    </location>
</feature>
<reference evidence="3" key="1">
    <citation type="journal article" date="2006" name="PLoS Biol.">
        <title>Macronuclear genome sequence of the ciliate Tetrahymena thermophila, a model eukaryote.</title>
        <authorList>
            <person name="Eisen J.A."/>
            <person name="Coyne R.S."/>
            <person name="Wu M."/>
            <person name="Wu D."/>
            <person name="Thiagarajan M."/>
            <person name="Wortman J.R."/>
            <person name="Badger J.H."/>
            <person name="Ren Q."/>
            <person name="Amedeo P."/>
            <person name="Jones K.M."/>
            <person name="Tallon L.J."/>
            <person name="Delcher A.L."/>
            <person name="Salzberg S.L."/>
            <person name="Silva J.C."/>
            <person name="Haas B.J."/>
            <person name="Majoros W.H."/>
            <person name="Farzad M."/>
            <person name="Carlton J.M."/>
            <person name="Smith R.K. Jr."/>
            <person name="Garg J."/>
            <person name="Pearlman R.E."/>
            <person name="Karrer K.M."/>
            <person name="Sun L."/>
            <person name="Manning G."/>
            <person name="Elde N.C."/>
            <person name="Turkewitz A.P."/>
            <person name="Asai D.J."/>
            <person name="Wilkes D.E."/>
            <person name="Wang Y."/>
            <person name="Cai H."/>
            <person name="Collins K."/>
            <person name="Stewart B.A."/>
            <person name="Lee S.R."/>
            <person name="Wilamowska K."/>
            <person name="Weinberg Z."/>
            <person name="Ruzzo W.L."/>
            <person name="Wloga D."/>
            <person name="Gaertig J."/>
            <person name="Frankel J."/>
            <person name="Tsao C.-C."/>
            <person name="Gorovsky M.A."/>
            <person name="Keeling P.J."/>
            <person name="Waller R.F."/>
            <person name="Patron N.J."/>
            <person name="Cherry J.M."/>
            <person name="Stover N.A."/>
            <person name="Krieger C.J."/>
            <person name="del Toro C."/>
            <person name="Ryder H.F."/>
            <person name="Williamson S.C."/>
            <person name="Barbeau R.A."/>
            <person name="Hamilton E.P."/>
            <person name="Orias E."/>
        </authorList>
    </citation>
    <scope>NUCLEOTIDE SEQUENCE [LARGE SCALE GENOMIC DNA]</scope>
    <source>
        <strain evidence="3">SB210</strain>
    </source>
</reference>
<dbReference type="InterPro" id="IPR001611">
    <property type="entry name" value="Leu-rich_rpt"/>
</dbReference>
<keyword evidence="3" id="KW-1185">Reference proteome</keyword>
<dbReference type="eggNOG" id="KOG0531">
    <property type="taxonomic scope" value="Eukaryota"/>
</dbReference>